<dbReference type="CDD" id="cd00293">
    <property type="entry name" value="USP-like"/>
    <property type="match status" value="1"/>
</dbReference>
<proteinExistence type="inferred from homology"/>
<evidence type="ECO:0000256" key="1">
    <source>
        <dbReference type="ARBA" id="ARBA00008791"/>
    </source>
</evidence>
<keyword evidence="4" id="KW-1185">Reference proteome</keyword>
<evidence type="ECO:0000313" key="3">
    <source>
        <dbReference type="EMBL" id="GMQ27732.1"/>
    </source>
</evidence>
<dbReference type="RefSeq" id="WP_338222535.1">
    <property type="nucleotide sequence ID" value="NZ_BTPD01000001.1"/>
</dbReference>
<dbReference type="PANTHER" id="PTHR46268">
    <property type="entry name" value="STRESS RESPONSE PROTEIN NHAX"/>
    <property type="match status" value="1"/>
</dbReference>
<dbReference type="Proteomes" id="UP001338309">
    <property type="component" value="Unassembled WGS sequence"/>
</dbReference>
<reference evidence="3 4" key="1">
    <citation type="submission" date="2023-08" db="EMBL/GenBank/DDBJ databases">
        <title>Draft genome sequence of Algoriphagus confluentis.</title>
        <authorList>
            <person name="Takatani N."/>
            <person name="Hosokawa M."/>
            <person name="Sawabe T."/>
        </authorList>
    </citation>
    <scope>NUCLEOTIDE SEQUENCE [LARGE SCALE GENOMIC DNA]</scope>
    <source>
        <strain evidence="3 4">NBRC 111222</strain>
    </source>
</reference>
<dbReference type="InterPro" id="IPR014729">
    <property type="entry name" value="Rossmann-like_a/b/a_fold"/>
</dbReference>
<organism evidence="3 4">
    <name type="scientific">Algoriphagus confluentis</name>
    <dbReference type="NCBI Taxonomy" id="1697556"/>
    <lineage>
        <taxon>Bacteria</taxon>
        <taxon>Pseudomonadati</taxon>
        <taxon>Bacteroidota</taxon>
        <taxon>Cytophagia</taxon>
        <taxon>Cytophagales</taxon>
        <taxon>Cyclobacteriaceae</taxon>
        <taxon>Algoriphagus</taxon>
    </lineage>
</organism>
<dbReference type="SUPFAM" id="SSF52402">
    <property type="entry name" value="Adenine nucleotide alpha hydrolases-like"/>
    <property type="match status" value="2"/>
</dbReference>
<dbReference type="Gene3D" id="3.40.50.620">
    <property type="entry name" value="HUPs"/>
    <property type="match status" value="2"/>
</dbReference>
<gene>
    <name evidence="3" type="ORF">Aconfl_03740</name>
</gene>
<protein>
    <submittedName>
        <fullName evidence="3">Universal stress protein</fullName>
    </submittedName>
</protein>
<dbReference type="Pfam" id="PF00582">
    <property type="entry name" value="Usp"/>
    <property type="match status" value="1"/>
</dbReference>
<comment type="similarity">
    <text evidence="1">Belongs to the universal stress protein A family.</text>
</comment>
<feature type="domain" description="UspA" evidence="2">
    <location>
        <begin position="2"/>
        <end position="135"/>
    </location>
</feature>
<dbReference type="PANTHER" id="PTHR46268:SF6">
    <property type="entry name" value="UNIVERSAL STRESS PROTEIN UP12"/>
    <property type="match status" value="1"/>
</dbReference>
<evidence type="ECO:0000259" key="2">
    <source>
        <dbReference type="Pfam" id="PF00582"/>
    </source>
</evidence>
<sequence>MKIIVPVDFSSNAINALELAIQIADRKHGQIKLVHVIELVYDFASQAAVAIESMYKDGEKQLNALIQNYASHEVNMSYQLMEGNPAVNIARIAEEEQATLIVMGTQGASGINKILIGSTAVNVIKEAHCPVLIVPAKAQLKALQKVTLALEFANHEEPFIDWLVEMAQRWQLGLEFLHVQTQKEFQNKLIVLGLEKYLEKKYPQLPVKIHTFYASTAAEGLESYLDEHDNTMLVMCHQHKNLWKQILQKSESIAMAYHTHIPLLIMH</sequence>
<dbReference type="InterPro" id="IPR006016">
    <property type="entry name" value="UspA"/>
</dbReference>
<dbReference type="PRINTS" id="PR01438">
    <property type="entry name" value="UNVRSLSTRESS"/>
</dbReference>
<name>A0ABQ6PJQ1_9BACT</name>
<dbReference type="EMBL" id="BTPD01000001">
    <property type="protein sequence ID" value="GMQ27732.1"/>
    <property type="molecule type" value="Genomic_DNA"/>
</dbReference>
<evidence type="ECO:0000313" key="4">
    <source>
        <dbReference type="Proteomes" id="UP001338309"/>
    </source>
</evidence>
<comment type="caution">
    <text evidence="3">The sequence shown here is derived from an EMBL/GenBank/DDBJ whole genome shotgun (WGS) entry which is preliminary data.</text>
</comment>
<dbReference type="InterPro" id="IPR006015">
    <property type="entry name" value="Universal_stress_UspA"/>
</dbReference>
<accession>A0ABQ6PJQ1</accession>